<proteinExistence type="predicted"/>
<dbReference type="AlphaFoldDB" id="Q11FU5"/>
<evidence type="ECO:0000256" key="1">
    <source>
        <dbReference type="SAM" id="Phobius"/>
    </source>
</evidence>
<keyword evidence="1" id="KW-1133">Transmembrane helix</keyword>
<keyword evidence="1" id="KW-0472">Membrane</keyword>
<dbReference type="STRING" id="266779.Meso_2343"/>
<feature type="transmembrane region" description="Helical" evidence="1">
    <location>
        <begin position="109"/>
        <end position="128"/>
    </location>
</feature>
<dbReference type="OrthoDB" id="7219977at2"/>
<sequence length="145" mass="14822" precursor="true">MIILAILATLAAIVALCWLLFTLAVFALPFFAGVTAAVWAHGTGAGVLGGIVVGAIAAAATFGLFRLLLLVVRSAWMKLIVMLVFVAPAAVAGYHATLGIAKVTMPSDTWQIIFAAVGATAVGVTAFMRLTMMAPPEPVGRGVAV</sequence>
<evidence type="ECO:0000313" key="2">
    <source>
        <dbReference type="EMBL" id="ABG63730.1"/>
    </source>
</evidence>
<feature type="transmembrane region" description="Helical" evidence="1">
    <location>
        <begin position="50"/>
        <end position="72"/>
    </location>
</feature>
<dbReference type="eggNOG" id="ENOG5032UMR">
    <property type="taxonomic scope" value="Bacteria"/>
</dbReference>
<accession>Q11FU5</accession>
<protein>
    <recommendedName>
        <fullName evidence="3">DUF4175 domain-containing protein</fullName>
    </recommendedName>
</protein>
<dbReference type="KEGG" id="mes:Meso_2343"/>
<name>Q11FU5_CHESB</name>
<organism evidence="2">
    <name type="scientific">Chelativorans sp. (strain BNC1)</name>
    <dbReference type="NCBI Taxonomy" id="266779"/>
    <lineage>
        <taxon>Bacteria</taxon>
        <taxon>Pseudomonadati</taxon>
        <taxon>Pseudomonadota</taxon>
        <taxon>Alphaproteobacteria</taxon>
        <taxon>Hyphomicrobiales</taxon>
        <taxon>Phyllobacteriaceae</taxon>
        <taxon>Chelativorans</taxon>
    </lineage>
</organism>
<gene>
    <name evidence="2" type="ordered locus">Meso_2343</name>
</gene>
<dbReference type="HOGENOM" id="CLU_108488_1_0_5"/>
<dbReference type="EMBL" id="CP000390">
    <property type="protein sequence ID" value="ABG63730.1"/>
    <property type="molecule type" value="Genomic_DNA"/>
</dbReference>
<evidence type="ECO:0008006" key="3">
    <source>
        <dbReference type="Google" id="ProtNLM"/>
    </source>
</evidence>
<keyword evidence="1" id="KW-0812">Transmembrane</keyword>
<feature type="transmembrane region" description="Helical" evidence="1">
    <location>
        <begin position="79"/>
        <end position="97"/>
    </location>
</feature>
<reference evidence="2" key="1">
    <citation type="submission" date="2006-06" db="EMBL/GenBank/DDBJ databases">
        <title>Complete sequence of chromosome of Chelativorans sp. BNC1.</title>
        <authorList>
            <consortium name="US DOE Joint Genome Institute"/>
            <person name="Copeland A."/>
            <person name="Lucas S."/>
            <person name="Lapidus A."/>
            <person name="Barry K."/>
            <person name="Detter J.C."/>
            <person name="Glavina del Rio T."/>
            <person name="Hammon N."/>
            <person name="Israni S."/>
            <person name="Dalin E."/>
            <person name="Tice H."/>
            <person name="Pitluck S."/>
            <person name="Chertkov O."/>
            <person name="Brettin T."/>
            <person name="Bruce D."/>
            <person name="Han C."/>
            <person name="Tapia R."/>
            <person name="Gilna P."/>
            <person name="Schmutz J."/>
            <person name="Larimer F."/>
            <person name="Land M."/>
            <person name="Hauser L."/>
            <person name="Kyrpides N."/>
            <person name="Mikhailova N."/>
            <person name="Richardson P."/>
        </authorList>
    </citation>
    <scope>NUCLEOTIDE SEQUENCE</scope>
    <source>
        <strain evidence="2">BNC1</strain>
    </source>
</reference>